<name>A0A432MK79_9BACT</name>
<organism evidence="1 2">
    <name type="scientific">Tautonia sociabilis</name>
    <dbReference type="NCBI Taxonomy" id="2080755"/>
    <lineage>
        <taxon>Bacteria</taxon>
        <taxon>Pseudomonadati</taxon>
        <taxon>Planctomycetota</taxon>
        <taxon>Planctomycetia</taxon>
        <taxon>Isosphaerales</taxon>
        <taxon>Isosphaeraceae</taxon>
        <taxon>Tautonia</taxon>
    </lineage>
</organism>
<gene>
    <name evidence="1" type="ORF">TsocGM_10670</name>
</gene>
<dbReference type="OrthoDB" id="282847at2"/>
<proteinExistence type="predicted"/>
<dbReference type="EMBL" id="RYZH01000017">
    <property type="protein sequence ID" value="RUL87813.1"/>
    <property type="molecule type" value="Genomic_DNA"/>
</dbReference>
<reference evidence="1 2" key="1">
    <citation type="submission" date="2018-12" db="EMBL/GenBank/DDBJ databases">
        <authorList>
            <person name="Toschakov S.V."/>
        </authorList>
    </citation>
    <scope>NUCLEOTIDE SEQUENCE [LARGE SCALE GENOMIC DNA]</scope>
    <source>
        <strain evidence="1 2">GM2012</strain>
    </source>
</reference>
<accession>A0A432MK79</accession>
<dbReference type="RefSeq" id="WP_126725340.1">
    <property type="nucleotide sequence ID" value="NZ_RYZH01000017.1"/>
</dbReference>
<dbReference type="Proteomes" id="UP000280296">
    <property type="component" value="Unassembled WGS sequence"/>
</dbReference>
<evidence type="ECO:0000313" key="2">
    <source>
        <dbReference type="Proteomes" id="UP000280296"/>
    </source>
</evidence>
<evidence type="ECO:0000313" key="1">
    <source>
        <dbReference type="EMBL" id="RUL87813.1"/>
    </source>
</evidence>
<protein>
    <submittedName>
        <fullName evidence="1">Uncharacterized protein</fullName>
    </submittedName>
</protein>
<sequence length="323" mass="34756">MLASQSAQPPSLAEQALLVAFRAFGAWPDDPAWSRLGPSWRARLEPERRAIGDQLDAGAARAQLCREHAAEARADPARIHPSWYVRALKREATAIRRAVAAAGPLPPGAGLRRGLGYVDEGPSFSHPPHPEALAWALVLAGERLVGGPIRREDDPTLVRAISALDSRGHYHLLSALGLAKLAFANEAGPLRSRARTRTRIRVIEPSLPAPRLELVDLALADIRAARSEGGGRHLPPRLGLVSAGRLLADADPHRARWTLQHLPYDVARLIGVHMASPAPSPGRRAVLAWEEALLRAAIVLLIREGRFDPTALADPGRGTGGRP</sequence>
<reference evidence="1 2" key="2">
    <citation type="submission" date="2019-01" db="EMBL/GenBank/DDBJ databases">
        <title>Tautonia sociabilis, a novel thermotolerant planctomycete of Isosphaeraceae family, isolated from a 4000 m deep subterranean habitat.</title>
        <authorList>
            <person name="Kovaleva O.L."/>
            <person name="Elcheninov A.G."/>
            <person name="Van Heerden E."/>
            <person name="Toshchakov S.V."/>
            <person name="Novikov A."/>
            <person name="Bonch-Osmolovskaya E.A."/>
            <person name="Kublanov I.V."/>
        </authorList>
    </citation>
    <scope>NUCLEOTIDE SEQUENCE [LARGE SCALE GENOMIC DNA]</scope>
    <source>
        <strain evidence="1 2">GM2012</strain>
    </source>
</reference>
<dbReference type="AlphaFoldDB" id="A0A432MK79"/>
<comment type="caution">
    <text evidence="1">The sequence shown here is derived from an EMBL/GenBank/DDBJ whole genome shotgun (WGS) entry which is preliminary data.</text>
</comment>
<keyword evidence="2" id="KW-1185">Reference proteome</keyword>